<dbReference type="AlphaFoldDB" id="A0A9P0GH67"/>
<proteinExistence type="predicted"/>
<dbReference type="OrthoDB" id="6779223at2759"/>
<keyword evidence="2" id="KW-1185">Reference proteome</keyword>
<protein>
    <submittedName>
        <fullName evidence="1">Uncharacterized protein</fullName>
    </submittedName>
</protein>
<sequence>MVEYINNCISYRSKKSDKKRGGRQFHVSSDRRKRLKTEQLRNNTFVTILSYATEIGLRGSHAFKVLHEITNTSPKHVSKYRAAYKKSPRQATYVRGNAIAVLVDTKLSRHQYPIIRSTPEKFPSYKIVQAAKKECYPRLENIKITSTCAEVSLQSLLNHTLERFLSIVEPVKSSLKTD</sequence>
<accession>A0A9P0GH67</accession>
<evidence type="ECO:0000313" key="1">
    <source>
        <dbReference type="EMBL" id="CAH1109640.1"/>
    </source>
</evidence>
<organism evidence="1 2">
    <name type="scientific">Psylliodes chrysocephalus</name>
    <dbReference type="NCBI Taxonomy" id="3402493"/>
    <lineage>
        <taxon>Eukaryota</taxon>
        <taxon>Metazoa</taxon>
        <taxon>Ecdysozoa</taxon>
        <taxon>Arthropoda</taxon>
        <taxon>Hexapoda</taxon>
        <taxon>Insecta</taxon>
        <taxon>Pterygota</taxon>
        <taxon>Neoptera</taxon>
        <taxon>Endopterygota</taxon>
        <taxon>Coleoptera</taxon>
        <taxon>Polyphaga</taxon>
        <taxon>Cucujiformia</taxon>
        <taxon>Chrysomeloidea</taxon>
        <taxon>Chrysomelidae</taxon>
        <taxon>Galerucinae</taxon>
        <taxon>Alticini</taxon>
        <taxon>Psylliodes</taxon>
    </lineage>
</organism>
<dbReference type="EMBL" id="OV651816">
    <property type="protein sequence ID" value="CAH1109640.1"/>
    <property type="molecule type" value="Genomic_DNA"/>
</dbReference>
<dbReference type="Proteomes" id="UP001153636">
    <property type="component" value="Chromosome 4"/>
</dbReference>
<name>A0A9P0GH67_9CUCU</name>
<evidence type="ECO:0000313" key="2">
    <source>
        <dbReference type="Proteomes" id="UP001153636"/>
    </source>
</evidence>
<reference evidence="1" key="1">
    <citation type="submission" date="2022-01" db="EMBL/GenBank/DDBJ databases">
        <authorList>
            <person name="King R."/>
        </authorList>
    </citation>
    <scope>NUCLEOTIDE SEQUENCE</scope>
</reference>
<gene>
    <name evidence="1" type="ORF">PSYICH_LOCUS10386</name>
</gene>